<evidence type="ECO:0000256" key="2">
    <source>
        <dbReference type="ARBA" id="ARBA00022964"/>
    </source>
</evidence>
<evidence type="ECO:0000256" key="1">
    <source>
        <dbReference type="ARBA" id="ARBA00022723"/>
    </source>
</evidence>
<protein>
    <submittedName>
        <fullName evidence="5">Carbon starvation induced protein CsiD</fullName>
    </submittedName>
</protein>
<evidence type="ECO:0000256" key="3">
    <source>
        <dbReference type="ARBA" id="ARBA00023002"/>
    </source>
</evidence>
<keyword evidence="3" id="KW-0560">Oxidoreductase</keyword>
<dbReference type="InterPro" id="IPR042098">
    <property type="entry name" value="TauD-like_sf"/>
</dbReference>
<organism evidence="5 6">
    <name type="scientific">Shewanella surugensis</name>
    <dbReference type="NCBI Taxonomy" id="212020"/>
    <lineage>
        <taxon>Bacteria</taxon>
        <taxon>Pseudomonadati</taxon>
        <taxon>Pseudomonadota</taxon>
        <taxon>Gammaproteobacteria</taxon>
        <taxon>Alteromonadales</taxon>
        <taxon>Shewanellaceae</taxon>
        <taxon>Shewanella</taxon>
    </lineage>
</organism>
<dbReference type="InterPro" id="IPR015038">
    <property type="entry name" value="GlaH"/>
</dbReference>
<dbReference type="Proteomes" id="UP001203423">
    <property type="component" value="Unassembled WGS sequence"/>
</dbReference>
<keyword evidence="4" id="KW-0408">Iron</keyword>
<evidence type="ECO:0000313" key="5">
    <source>
        <dbReference type="EMBL" id="MCL1124942.1"/>
    </source>
</evidence>
<gene>
    <name evidence="5" type="primary">csiD</name>
    <name evidence="5" type="ORF">L2764_10760</name>
</gene>
<dbReference type="EMBL" id="JAKIKS010000035">
    <property type="protein sequence ID" value="MCL1124942.1"/>
    <property type="molecule type" value="Genomic_DNA"/>
</dbReference>
<comment type="caution">
    <text evidence="5">The sequence shown here is derived from an EMBL/GenBank/DDBJ whole genome shotgun (WGS) entry which is preliminary data.</text>
</comment>
<dbReference type="NCBIfam" id="NF002814">
    <property type="entry name" value="PRK02963.1"/>
    <property type="match status" value="1"/>
</dbReference>
<reference evidence="5 6" key="1">
    <citation type="submission" date="2022-01" db="EMBL/GenBank/DDBJ databases">
        <title>Whole genome-based taxonomy of the Shewanellaceae.</title>
        <authorList>
            <person name="Martin-Rodriguez A.J."/>
        </authorList>
    </citation>
    <scope>NUCLEOTIDE SEQUENCE [LARGE SCALE GENOMIC DNA]</scope>
    <source>
        <strain evidence="5 6">DSM 17177</strain>
    </source>
</reference>
<keyword evidence="2" id="KW-0223">Dioxygenase</keyword>
<evidence type="ECO:0000256" key="4">
    <source>
        <dbReference type="ARBA" id="ARBA00023004"/>
    </source>
</evidence>
<dbReference type="Pfam" id="PF08943">
    <property type="entry name" value="CsiD"/>
    <property type="match status" value="1"/>
</dbReference>
<sequence length="305" mass="35501">MTPISETPPFTLTEYSRSQRIQIITLNNEIITAFNQQTTQWNVQAIEFTPFLRFMLATILDNICENQLGYCLKNIITSRNKGAFLLQFEQQENQSVDCYIKLSTAISHLIGLPNFDAMSGKFYARFIINHTDNDDSYLRKAYHPLTLHNDGTYVDENTDFVLMMKIGEQDAIGGDSTLLHIDDWQALKHFYHHKIAKTPFQWQSPPSKQVQHNVFHPVFIDEDKHGKPQLSFIDQFAYPQNKEQALFLYQLQISLEQDENILSLTLPVGSILVIHNHYWLHGRDAFTPHIALTRELLRQRGRFFN</sequence>
<evidence type="ECO:0000313" key="6">
    <source>
        <dbReference type="Proteomes" id="UP001203423"/>
    </source>
</evidence>
<dbReference type="RefSeq" id="WP_248940217.1">
    <property type="nucleotide sequence ID" value="NZ_JAKIKS010000035.1"/>
</dbReference>
<dbReference type="SUPFAM" id="SSF51197">
    <property type="entry name" value="Clavaminate synthase-like"/>
    <property type="match status" value="1"/>
</dbReference>
<dbReference type="Gene3D" id="3.60.130.10">
    <property type="entry name" value="Clavaminate synthase-like"/>
    <property type="match status" value="1"/>
</dbReference>
<name>A0ABT0LB93_9GAMM</name>
<keyword evidence="6" id="KW-1185">Reference proteome</keyword>
<keyword evidence="1" id="KW-0479">Metal-binding</keyword>
<accession>A0ABT0LB93</accession>
<proteinExistence type="predicted"/>